<dbReference type="PANTHER" id="PTHR43685">
    <property type="entry name" value="GLYCOSYLTRANSFERASE"/>
    <property type="match status" value="1"/>
</dbReference>
<sequence>MYIQIQQKAEHHKMNKKKVDVVIPVYHPGSEFKKLMERLERQTYEVNRIFLMHTTDGQSLESMKERYKNVTVEEITPDEFDHAATRDKGIRQSDADIVICMTQDACPDNEYLVSELVQALEEANVAVAYARQLPRKESTLLERYTRQFNYPPESKVKSSKDLEKMGIKTFFCSDVCAAYNRDMYLKNGGFEKKAIFNEDMIYAAKVIENEQKVYYNAKARVIHSHNYNFAQQFHRNFDMAVSQAQHPEIFRKVSSEKEGMKLIKNTVAFLIKQRRPWLVFKLFTDCVAKYAGYLLGRKYQKLPKKIVLKCTMNPRYWT</sequence>
<dbReference type="Pfam" id="PF00535">
    <property type="entry name" value="Glycos_transf_2"/>
    <property type="match status" value="1"/>
</dbReference>
<evidence type="ECO:0000259" key="1">
    <source>
        <dbReference type="Pfam" id="PF00535"/>
    </source>
</evidence>
<feature type="domain" description="Glycosyltransferase 2-like" evidence="1">
    <location>
        <begin position="21"/>
        <end position="184"/>
    </location>
</feature>
<dbReference type="Gene3D" id="3.90.550.10">
    <property type="entry name" value="Spore Coat Polysaccharide Biosynthesis Protein SpsA, Chain A"/>
    <property type="match status" value="1"/>
</dbReference>
<comment type="caution">
    <text evidence="3">The sequence shown here is derived from an EMBL/GenBank/DDBJ whole genome shotgun (WGS) entry which is preliminary data.</text>
</comment>
<reference evidence="4 5" key="1">
    <citation type="journal article" date="2019" name="Nat. Med.">
        <title>A library of human gut bacterial isolates paired with longitudinal multiomics data enables mechanistic microbiome research.</title>
        <authorList>
            <person name="Poyet M."/>
            <person name="Groussin M."/>
            <person name="Gibbons S.M."/>
            <person name="Avila-Pacheco J."/>
            <person name="Jiang X."/>
            <person name="Kearney S.M."/>
            <person name="Perrotta A.R."/>
            <person name="Berdy B."/>
            <person name="Zhao S."/>
            <person name="Lieberman T.D."/>
            <person name="Swanson P.K."/>
            <person name="Smith M."/>
            <person name="Roesemann S."/>
            <person name="Alexander J.E."/>
            <person name="Rich S.A."/>
            <person name="Livny J."/>
            <person name="Vlamakis H."/>
            <person name="Clish C."/>
            <person name="Bullock K."/>
            <person name="Deik A."/>
            <person name="Scott J."/>
            <person name="Pierce K.A."/>
            <person name="Xavier R.J."/>
            <person name="Alm E.J."/>
        </authorList>
    </citation>
    <scope>NUCLEOTIDE SEQUENCE [LARGE SCALE GENOMIC DNA]</scope>
    <source>
        <strain evidence="3 5">BIOML-A6</strain>
        <strain evidence="2 4">BIOML-A7</strain>
    </source>
</reference>
<proteinExistence type="predicted"/>
<evidence type="ECO:0000313" key="4">
    <source>
        <dbReference type="Proteomes" id="UP000446719"/>
    </source>
</evidence>
<dbReference type="EMBL" id="WWSC01000008">
    <property type="protein sequence ID" value="MZK41726.1"/>
    <property type="molecule type" value="Genomic_DNA"/>
</dbReference>
<dbReference type="InterPro" id="IPR001173">
    <property type="entry name" value="Glyco_trans_2-like"/>
</dbReference>
<evidence type="ECO:0000313" key="5">
    <source>
        <dbReference type="Proteomes" id="UP000472916"/>
    </source>
</evidence>
<dbReference type="Proteomes" id="UP000472916">
    <property type="component" value="Unassembled WGS sequence"/>
</dbReference>
<dbReference type="InterPro" id="IPR050834">
    <property type="entry name" value="Glycosyltransf_2"/>
</dbReference>
<keyword evidence="3" id="KW-0808">Transferase</keyword>
<dbReference type="GO" id="GO:0016740">
    <property type="term" value="F:transferase activity"/>
    <property type="evidence" value="ECO:0007669"/>
    <property type="project" value="UniProtKB-KW"/>
</dbReference>
<protein>
    <submittedName>
        <fullName evidence="3">Glycosyltransferase</fullName>
    </submittedName>
</protein>
<dbReference type="Proteomes" id="UP000446719">
    <property type="component" value="Unassembled WGS sequence"/>
</dbReference>
<evidence type="ECO:0000313" key="2">
    <source>
        <dbReference type="EMBL" id="MZK18252.1"/>
    </source>
</evidence>
<name>A0A6L8S267_9FIRM</name>
<evidence type="ECO:0000313" key="3">
    <source>
        <dbReference type="EMBL" id="MZK41726.1"/>
    </source>
</evidence>
<dbReference type="EMBL" id="WWSB01000010">
    <property type="protein sequence ID" value="MZK18252.1"/>
    <property type="molecule type" value="Genomic_DNA"/>
</dbReference>
<dbReference type="GO" id="GO:0044010">
    <property type="term" value="P:single-species biofilm formation"/>
    <property type="evidence" value="ECO:0007669"/>
    <property type="project" value="TreeGrafter"/>
</dbReference>
<accession>A0A6L8S267</accession>
<dbReference type="SUPFAM" id="SSF53448">
    <property type="entry name" value="Nucleotide-diphospho-sugar transferases"/>
    <property type="match status" value="1"/>
</dbReference>
<dbReference type="PANTHER" id="PTHR43685:SF13">
    <property type="entry name" value="O ANTIGEN BIOSYNTHESIS RHAMNOSYLTRANSFERASE RFBN"/>
    <property type="match status" value="1"/>
</dbReference>
<organism evidence="3 5">
    <name type="scientific">Dorea longicatena</name>
    <dbReference type="NCBI Taxonomy" id="88431"/>
    <lineage>
        <taxon>Bacteria</taxon>
        <taxon>Bacillati</taxon>
        <taxon>Bacillota</taxon>
        <taxon>Clostridia</taxon>
        <taxon>Lachnospirales</taxon>
        <taxon>Lachnospiraceae</taxon>
        <taxon>Dorea</taxon>
    </lineage>
</organism>
<gene>
    <name evidence="3" type="ORF">GT528_08380</name>
    <name evidence="2" type="ORF">GT565_09025</name>
</gene>
<dbReference type="AlphaFoldDB" id="A0A6L8S267"/>
<dbReference type="InterPro" id="IPR029044">
    <property type="entry name" value="Nucleotide-diphossugar_trans"/>
</dbReference>